<organism evidence="2 3">
    <name type="scientific">Hoylesella loescheii DSM 19665 = JCM 12249 = ATCC 15930</name>
    <dbReference type="NCBI Taxonomy" id="1122985"/>
    <lineage>
        <taxon>Bacteria</taxon>
        <taxon>Pseudomonadati</taxon>
        <taxon>Bacteroidota</taxon>
        <taxon>Bacteroidia</taxon>
        <taxon>Bacteroidales</taxon>
        <taxon>Prevotellaceae</taxon>
        <taxon>Hoylesella</taxon>
    </lineage>
</organism>
<reference evidence="2 3" key="1">
    <citation type="submission" date="2013-08" db="EMBL/GenBank/DDBJ databases">
        <authorList>
            <person name="Weinstock G."/>
            <person name="Sodergren E."/>
            <person name="Wylie T."/>
            <person name="Fulton L."/>
            <person name="Fulton R."/>
            <person name="Fronick C."/>
            <person name="O'Laughlin M."/>
            <person name="Godfrey J."/>
            <person name="Miner T."/>
            <person name="Herter B."/>
            <person name="Appelbaum E."/>
            <person name="Cordes M."/>
            <person name="Lek S."/>
            <person name="Wollam A."/>
            <person name="Pepin K.H."/>
            <person name="Palsikar V.B."/>
            <person name="Mitreva M."/>
            <person name="Wilson R.K."/>
        </authorList>
    </citation>
    <scope>NUCLEOTIDE SEQUENCE [LARGE SCALE GENOMIC DNA]</scope>
    <source>
        <strain evidence="2 3">ATCC 15930</strain>
    </source>
</reference>
<keyword evidence="1" id="KW-1133">Transmembrane helix</keyword>
<dbReference type="PATRIC" id="fig|1122985.7.peg.3377"/>
<dbReference type="EMBL" id="JNGW01000146">
    <property type="protein sequence ID" value="KDR50684.1"/>
    <property type="molecule type" value="Genomic_DNA"/>
</dbReference>
<dbReference type="HOGENOM" id="CLU_1119377_0_0_10"/>
<dbReference type="Proteomes" id="UP000027442">
    <property type="component" value="Unassembled WGS sequence"/>
</dbReference>
<sequence length="207" mass="24018">MPFQNHAFSLQQCSHKPYPTFSLHVGFLLGKPLRESRSWHITLFLIPNNTKLAYPTFLWHLLSSLLFKSSDSTQGHFISSGTNAFTLLSGCLRFLSIFLEKCVHSPRYNQANVFARPMSNEIVAIYIMCSSGILMLFHGFTFLLAFLRLLPGYLLQSKHLTMYRQHVLRKNDLLPYSKCLFSKQTHRLTFTLLVVYFFISFAKLIKR</sequence>
<keyword evidence="1" id="KW-0472">Membrane</keyword>
<name>A0A069QFD1_HOYLO</name>
<gene>
    <name evidence="2" type="ORF">HMPREF1991_03260</name>
</gene>
<keyword evidence="3" id="KW-1185">Reference proteome</keyword>
<protein>
    <submittedName>
        <fullName evidence="2">Uncharacterized protein</fullName>
    </submittedName>
</protein>
<feature type="transmembrane region" description="Helical" evidence="1">
    <location>
        <begin position="123"/>
        <end position="147"/>
    </location>
</feature>
<evidence type="ECO:0000313" key="2">
    <source>
        <dbReference type="EMBL" id="KDR50684.1"/>
    </source>
</evidence>
<comment type="caution">
    <text evidence="2">The sequence shown here is derived from an EMBL/GenBank/DDBJ whole genome shotgun (WGS) entry which is preliminary data.</text>
</comment>
<evidence type="ECO:0000313" key="3">
    <source>
        <dbReference type="Proteomes" id="UP000027442"/>
    </source>
</evidence>
<evidence type="ECO:0000256" key="1">
    <source>
        <dbReference type="SAM" id="Phobius"/>
    </source>
</evidence>
<keyword evidence="1" id="KW-0812">Transmembrane</keyword>
<feature type="transmembrane region" description="Helical" evidence="1">
    <location>
        <begin position="188"/>
        <end position="205"/>
    </location>
</feature>
<dbReference type="AlphaFoldDB" id="A0A069QFD1"/>
<proteinExistence type="predicted"/>
<accession>A0A069QFD1</accession>